<dbReference type="SMART" id="SM00304">
    <property type="entry name" value="HAMP"/>
    <property type="match status" value="1"/>
</dbReference>
<dbReference type="Gene3D" id="3.20.20.450">
    <property type="entry name" value="EAL domain"/>
    <property type="match status" value="1"/>
</dbReference>
<dbReference type="Gene3D" id="6.10.340.10">
    <property type="match status" value="1"/>
</dbReference>
<keyword evidence="6" id="KW-1185">Reference proteome</keyword>
<dbReference type="GO" id="GO:0071111">
    <property type="term" value="F:cyclic-guanylate-specific phosphodiesterase activity"/>
    <property type="evidence" value="ECO:0007669"/>
    <property type="project" value="InterPro"/>
</dbReference>
<dbReference type="InterPro" id="IPR029016">
    <property type="entry name" value="GAF-like_dom_sf"/>
</dbReference>
<dbReference type="KEGG" id="aaeo:BJI67_10095"/>
<dbReference type="GO" id="GO:0007165">
    <property type="term" value="P:signal transduction"/>
    <property type="evidence" value="ECO:0007669"/>
    <property type="project" value="InterPro"/>
</dbReference>
<dbReference type="CDD" id="cd01948">
    <property type="entry name" value="EAL"/>
    <property type="match status" value="1"/>
</dbReference>
<organism evidence="5 6">
    <name type="scientific">Acidihalobacter aeolianus</name>
    <dbReference type="NCBI Taxonomy" id="2792603"/>
    <lineage>
        <taxon>Bacteria</taxon>
        <taxon>Pseudomonadati</taxon>
        <taxon>Pseudomonadota</taxon>
        <taxon>Gammaproteobacteria</taxon>
        <taxon>Chromatiales</taxon>
        <taxon>Ectothiorhodospiraceae</taxon>
        <taxon>Acidihalobacter</taxon>
    </lineage>
</organism>
<evidence type="ECO:0008006" key="7">
    <source>
        <dbReference type="Google" id="ProtNLM"/>
    </source>
</evidence>
<dbReference type="Pfam" id="PF00563">
    <property type="entry name" value="EAL"/>
    <property type="match status" value="1"/>
</dbReference>
<dbReference type="NCBIfam" id="TIGR00254">
    <property type="entry name" value="GGDEF"/>
    <property type="match status" value="1"/>
</dbReference>
<feature type="transmembrane region" description="Helical" evidence="1">
    <location>
        <begin position="7"/>
        <end position="29"/>
    </location>
</feature>
<dbReference type="Pfam" id="PF00990">
    <property type="entry name" value="GGDEF"/>
    <property type="match status" value="1"/>
</dbReference>
<protein>
    <recommendedName>
        <fullName evidence="7">Diguanylate cyclase</fullName>
    </recommendedName>
</protein>
<keyword evidence="1" id="KW-0812">Transmembrane</keyword>
<dbReference type="SUPFAM" id="SSF55073">
    <property type="entry name" value="Nucleotide cyclase"/>
    <property type="match status" value="1"/>
</dbReference>
<dbReference type="PROSITE" id="PS50887">
    <property type="entry name" value="GGDEF"/>
    <property type="match status" value="1"/>
</dbReference>
<gene>
    <name evidence="5" type="ORF">BJI67_10095</name>
</gene>
<dbReference type="InterPro" id="IPR050706">
    <property type="entry name" value="Cyclic-di-GMP_PDE-like"/>
</dbReference>
<dbReference type="SUPFAM" id="SSF141868">
    <property type="entry name" value="EAL domain-like"/>
    <property type="match status" value="1"/>
</dbReference>
<dbReference type="PROSITE" id="PS50883">
    <property type="entry name" value="EAL"/>
    <property type="match status" value="1"/>
</dbReference>
<evidence type="ECO:0000259" key="4">
    <source>
        <dbReference type="PROSITE" id="PS50887"/>
    </source>
</evidence>
<dbReference type="AlphaFoldDB" id="A0A1D8K8V2"/>
<evidence type="ECO:0000313" key="5">
    <source>
        <dbReference type="EMBL" id="AOV17361.1"/>
    </source>
</evidence>
<dbReference type="SMART" id="SM00267">
    <property type="entry name" value="GGDEF"/>
    <property type="match status" value="1"/>
</dbReference>
<keyword evidence="1" id="KW-0472">Membrane</keyword>
<evidence type="ECO:0000256" key="1">
    <source>
        <dbReference type="SAM" id="Phobius"/>
    </source>
</evidence>
<dbReference type="InterPro" id="IPR000160">
    <property type="entry name" value="GGDEF_dom"/>
</dbReference>
<dbReference type="CDD" id="cd01949">
    <property type="entry name" value="GGDEF"/>
    <property type="match status" value="1"/>
</dbReference>
<sequence length="1010" mass="114186">MGIRFKLQAPFIAITLILFATIAGLYFYWIPQVDERAFVQLEHATLSEMQLSAETIAPALEDGNIALIQDELRTIHDQHPHWIELTLRDRDGVRLYPLFGLRPITRDPKQQDIGDASAYRQSLHMTLPIKNRLGDAIGYLQVSADNYYMEQQEHRTILLTLTILSVMVAYIISIGLFLMERWFNRPLRDLLAATHRITVGDYDSPIKTLAHDEIGLLASHFNQMRSKVHNRELSLQDATHEAEKLRDTYAALSELNAFIAERPSPPELIQRSASIMQRALKPDLIWIARVDWDDLSLKCEHISHPSENHLDHGGIEQAISAIRIGDNHATNIFQQIMIGGGVRCVPSLFEEQGLGSWWVLLSRLDIDCMLVAPIMTDGHVSRIVALFGGEKGVCEPRKIKLLEELSERMGLSLEDHAKDQELQWHAHYDPLTQLPNRTLFMGHLTELRSKSLMHAQEQHFAVGILDLHGLKSINDRLGHQSGDIAIRELANRLITHQQPGDLIARLNGDEFGLILFPARGDPHWQHALKRLLEDLTAPFLLPEGESIEIQSHIGLAMSPTDGKHPESLLRRADLALQEAKSNEVSCYRFFTPAMEEQMLRRYHVQHEFMELIEKNGLELHYQPQMDIAASTIIGYEALIRWPLPEGGYRPVSEFITQVELDGRLIRALGCYVIRNALAQLETWKVFGYATTVSVNIGARHLLAPEFLQDLDHNLARHESVRHALKIEITETAYLNDLGKTAKVLHACHKRGIKVSLDDFGTGYASLSYLQRLPCDQIKIDQSFIRQIFDVPQNQAIVAALITAARQMDLEVIAEGVETTAHAIRLLEMGCLTVQGYAASKPMPADQVIPWAQAQIPNVTLPEWARAAVNLYDCRLLAIAAEHHLSACNSCEFSANRAFSDISAATTGDQTCRFNLWYEREGRETYGEHPEFERLGQAHERTHKIESASCQLCRTPCHQDPSSSSQESIPHDTQAAQSEFLKLFWEVVSPEEYDALITSRRRDSKMIGDVG</sequence>
<dbReference type="SMART" id="SM00052">
    <property type="entry name" value="EAL"/>
    <property type="match status" value="1"/>
</dbReference>
<evidence type="ECO:0000259" key="3">
    <source>
        <dbReference type="PROSITE" id="PS50885"/>
    </source>
</evidence>
<dbReference type="PANTHER" id="PTHR33121">
    <property type="entry name" value="CYCLIC DI-GMP PHOSPHODIESTERASE PDEF"/>
    <property type="match status" value="1"/>
</dbReference>
<dbReference type="PANTHER" id="PTHR33121:SF70">
    <property type="entry name" value="SIGNALING PROTEIN YKOW"/>
    <property type="match status" value="1"/>
</dbReference>
<evidence type="ECO:0000259" key="2">
    <source>
        <dbReference type="PROSITE" id="PS50883"/>
    </source>
</evidence>
<dbReference type="InterPro" id="IPR035919">
    <property type="entry name" value="EAL_sf"/>
</dbReference>
<evidence type="ECO:0000313" key="6">
    <source>
        <dbReference type="Proteomes" id="UP000095342"/>
    </source>
</evidence>
<dbReference type="RefSeq" id="WP_070072914.1">
    <property type="nucleotide sequence ID" value="NZ_CP017448.1"/>
</dbReference>
<proteinExistence type="predicted"/>
<dbReference type="Proteomes" id="UP000095342">
    <property type="component" value="Chromosome"/>
</dbReference>
<feature type="domain" description="HAMP" evidence="3">
    <location>
        <begin position="181"/>
        <end position="233"/>
    </location>
</feature>
<dbReference type="InterPro" id="IPR029787">
    <property type="entry name" value="Nucleotide_cyclase"/>
</dbReference>
<dbReference type="SUPFAM" id="SSF158472">
    <property type="entry name" value="HAMP domain-like"/>
    <property type="match status" value="1"/>
</dbReference>
<dbReference type="GO" id="GO:0016020">
    <property type="term" value="C:membrane"/>
    <property type="evidence" value="ECO:0007669"/>
    <property type="project" value="InterPro"/>
</dbReference>
<dbReference type="InterPro" id="IPR003660">
    <property type="entry name" value="HAMP_dom"/>
</dbReference>
<feature type="domain" description="EAL" evidence="2">
    <location>
        <begin position="601"/>
        <end position="855"/>
    </location>
</feature>
<dbReference type="EMBL" id="CP017448">
    <property type="protein sequence ID" value="AOV17361.1"/>
    <property type="molecule type" value="Genomic_DNA"/>
</dbReference>
<feature type="transmembrane region" description="Helical" evidence="1">
    <location>
        <begin position="157"/>
        <end position="178"/>
    </location>
</feature>
<dbReference type="Gene3D" id="3.30.450.40">
    <property type="match status" value="1"/>
</dbReference>
<dbReference type="Gene3D" id="3.30.70.270">
    <property type="match status" value="1"/>
</dbReference>
<name>A0A1D8K8V2_9GAMM</name>
<dbReference type="InterPro" id="IPR043128">
    <property type="entry name" value="Rev_trsase/Diguanyl_cyclase"/>
</dbReference>
<keyword evidence="1" id="KW-1133">Transmembrane helix</keyword>
<feature type="domain" description="GGDEF" evidence="4">
    <location>
        <begin position="458"/>
        <end position="592"/>
    </location>
</feature>
<dbReference type="Pfam" id="PF00672">
    <property type="entry name" value="HAMP"/>
    <property type="match status" value="1"/>
</dbReference>
<accession>A0A1D8K8V2</accession>
<dbReference type="CDD" id="cd06225">
    <property type="entry name" value="HAMP"/>
    <property type="match status" value="1"/>
</dbReference>
<dbReference type="InterPro" id="IPR001633">
    <property type="entry name" value="EAL_dom"/>
</dbReference>
<dbReference type="PROSITE" id="PS50885">
    <property type="entry name" value="HAMP"/>
    <property type="match status" value="1"/>
</dbReference>
<reference evidence="5 6" key="1">
    <citation type="submission" date="2016-09" db="EMBL/GenBank/DDBJ databases">
        <title>Acidihalobacter prosperus V6 (DSM14174).</title>
        <authorList>
            <person name="Khaleque H.N."/>
            <person name="Ramsay J.P."/>
            <person name="Murphy R.J.T."/>
            <person name="Kaksonen A.H."/>
            <person name="Boxall N.J."/>
            <person name="Watkin E.L.J."/>
        </authorList>
    </citation>
    <scope>NUCLEOTIDE SEQUENCE [LARGE SCALE GENOMIC DNA]</scope>
    <source>
        <strain evidence="5 6">V6</strain>
    </source>
</reference>
<dbReference type="SUPFAM" id="SSF55781">
    <property type="entry name" value="GAF domain-like"/>
    <property type="match status" value="1"/>
</dbReference>